<comment type="caution">
    <text evidence="1">The sequence shown here is derived from an EMBL/GenBank/DDBJ whole genome shotgun (WGS) entry which is preliminary data.</text>
</comment>
<name>A0A9P7JYL9_9AGAM</name>
<dbReference type="OrthoDB" id="2158839at2759"/>
<gene>
    <name evidence="1" type="ORF">F5147DRAFT_671631</name>
</gene>
<evidence type="ECO:0000313" key="2">
    <source>
        <dbReference type="Proteomes" id="UP000823399"/>
    </source>
</evidence>
<sequence>MCLSCRPITCRQKWACMKLYSPWPSRAVSRTPWPSCAFTPWPSRASTPWPSRAFTPWPSRAFTPAIACLLYTPGYHMPPLPWLSYALFLTATMRPFNRIKTGTTPSPLLGTAASSSSFHNSSTAVPCSFAEASVYSCRGLLIQQQEVCLGRHPHRTIECTAKQTWDKKFETCAERIRKGLWAKDGKQLCTAWQREEGCTTPKHDARHACSGCGAATHGAQRCPRAQKADAADAIQG</sequence>
<reference evidence="1" key="1">
    <citation type="journal article" date="2020" name="New Phytol.">
        <title>Comparative genomics reveals dynamic genome evolution in host specialist ectomycorrhizal fungi.</title>
        <authorList>
            <person name="Lofgren L.A."/>
            <person name="Nguyen N.H."/>
            <person name="Vilgalys R."/>
            <person name="Ruytinx J."/>
            <person name="Liao H.L."/>
            <person name="Branco S."/>
            <person name="Kuo A."/>
            <person name="LaButti K."/>
            <person name="Lipzen A."/>
            <person name="Andreopoulos W."/>
            <person name="Pangilinan J."/>
            <person name="Riley R."/>
            <person name="Hundley H."/>
            <person name="Na H."/>
            <person name="Barry K."/>
            <person name="Grigoriev I.V."/>
            <person name="Stajich J.E."/>
            <person name="Kennedy P.G."/>
        </authorList>
    </citation>
    <scope>NUCLEOTIDE SEQUENCE</scope>
    <source>
        <strain evidence="1">FC423</strain>
    </source>
</reference>
<accession>A0A9P7JYL9</accession>
<dbReference type="GeneID" id="64697868"/>
<proteinExistence type="predicted"/>
<keyword evidence="2" id="KW-1185">Reference proteome</keyword>
<dbReference type="AlphaFoldDB" id="A0A9P7JYL9"/>
<evidence type="ECO:0000313" key="1">
    <source>
        <dbReference type="EMBL" id="KAG2117184.1"/>
    </source>
</evidence>
<dbReference type="EMBL" id="JABBWM010000005">
    <property type="protein sequence ID" value="KAG2117184.1"/>
    <property type="molecule type" value="Genomic_DNA"/>
</dbReference>
<dbReference type="Proteomes" id="UP000823399">
    <property type="component" value="Unassembled WGS sequence"/>
</dbReference>
<protein>
    <submittedName>
        <fullName evidence="1">Uncharacterized protein</fullName>
    </submittedName>
</protein>
<organism evidence="1 2">
    <name type="scientific">Suillus discolor</name>
    <dbReference type="NCBI Taxonomy" id="1912936"/>
    <lineage>
        <taxon>Eukaryota</taxon>
        <taxon>Fungi</taxon>
        <taxon>Dikarya</taxon>
        <taxon>Basidiomycota</taxon>
        <taxon>Agaricomycotina</taxon>
        <taxon>Agaricomycetes</taxon>
        <taxon>Agaricomycetidae</taxon>
        <taxon>Boletales</taxon>
        <taxon>Suillineae</taxon>
        <taxon>Suillaceae</taxon>
        <taxon>Suillus</taxon>
    </lineage>
</organism>
<dbReference type="RefSeq" id="XP_041298073.1">
    <property type="nucleotide sequence ID" value="XM_041435609.1"/>
</dbReference>